<evidence type="ECO:0000256" key="1">
    <source>
        <dbReference type="SAM" id="MobiDB-lite"/>
    </source>
</evidence>
<dbReference type="EMBL" id="CADEAL010002236">
    <property type="protein sequence ID" value="CAB1439135.1"/>
    <property type="molecule type" value="Genomic_DNA"/>
</dbReference>
<gene>
    <name evidence="2" type="ORF">PLEPLA_LOCUS26965</name>
</gene>
<name>A0A9N7YP43_PLEPL</name>
<evidence type="ECO:0000313" key="2">
    <source>
        <dbReference type="EMBL" id="CAB1439135.1"/>
    </source>
</evidence>
<accession>A0A9N7YP43</accession>
<protein>
    <submittedName>
        <fullName evidence="2">Uncharacterized protein</fullName>
    </submittedName>
</protein>
<comment type="caution">
    <text evidence="2">The sequence shown here is derived from an EMBL/GenBank/DDBJ whole genome shotgun (WGS) entry which is preliminary data.</text>
</comment>
<feature type="region of interest" description="Disordered" evidence="1">
    <location>
        <begin position="73"/>
        <end position="109"/>
    </location>
</feature>
<evidence type="ECO:0000313" key="3">
    <source>
        <dbReference type="Proteomes" id="UP001153269"/>
    </source>
</evidence>
<feature type="region of interest" description="Disordered" evidence="1">
    <location>
        <begin position="1"/>
        <end position="48"/>
    </location>
</feature>
<dbReference type="Proteomes" id="UP001153269">
    <property type="component" value="Unassembled WGS sequence"/>
</dbReference>
<sequence length="109" mass="11476">MGETLRGPQVGMSVGKNVPSQTLTPRSAPHLTVFTEPDTGVSPPPPDPAVVHYGDVGACSPLIGIDRSDCRSNKSRLLSESHHTPKHCVPTPASVHSSSGTSTRHPHQL</sequence>
<keyword evidence="3" id="KW-1185">Reference proteome</keyword>
<proteinExistence type="predicted"/>
<dbReference type="AlphaFoldDB" id="A0A9N7YP43"/>
<reference evidence="2" key="1">
    <citation type="submission" date="2020-03" db="EMBL/GenBank/DDBJ databases">
        <authorList>
            <person name="Weist P."/>
        </authorList>
    </citation>
    <scope>NUCLEOTIDE SEQUENCE</scope>
</reference>
<feature type="compositionally biased region" description="Polar residues" evidence="1">
    <location>
        <begin position="94"/>
        <end position="103"/>
    </location>
</feature>
<organism evidence="2 3">
    <name type="scientific">Pleuronectes platessa</name>
    <name type="common">European plaice</name>
    <dbReference type="NCBI Taxonomy" id="8262"/>
    <lineage>
        <taxon>Eukaryota</taxon>
        <taxon>Metazoa</taxon>
        <taxon>Chordata</taxon>
        <taxon>Craniata</taxon>
        <taxon>Vertebrata</taxon>
        <taxon>Euteleostomi</taxon>
        <taxon>Actinopterygii</taxon>
        <taxon>Neopterygii</taxon>
        <taxon>Teleostei</taxon>
        <taxon>Neoteleostei</taxon>
        <taxon>Acanthomorphata</taxon>
        <taxon>Carangaria</taxon>
        <taxon>Pleuronectiformes</taxon>
        <taxon>Pleuronectoidei</taxon>
        <taxon>Pleuronectidae</taxon>
        <taxon>Pleuronectes</taxon>
    </lineage>
</organism>
<feature type="compositionally biased region" description="Basic and acidic residues" evidence="1">
    <location>
        <begin position="73"/>
        <end position="83"/>
    </location>
</feature>